<dbReference type="InterPro" id="IPR000653">
    <property type="entry name" value="DegT/StrS_aminotransferase"/>
</dbReference>
<evidence type="ECO:0000256" key="1">
    <source>
        <dbReference type="ARBA" id="ARBA00001933"/>
    </source>
</evidence>
<keyword evidence="12" id="KW-1185">Reference proteome</keyword>
<dbReference type="PANTHER" id="PTHR30244">
    <property type="entry name" value="TRANSAMINASE"/>
    <property type="match status" value="1"/>
</dbReference>
<evidence type="ECO:0000256" key="4">
    <source>
        <dbReference type="ARBA" id="ARBA00022679"/>
    </source>
</evidence>
<dbReference type="PANTHER" id="PTHR30244:SF30">
    <property type="entry name" value="BLR5990 PROTEIN"/>
    <property type="match status" value="1"/>
</dbReference>
<evidence type="ECO:0000256" key="3">
    <source>
        <dbReference type="ARBA" id="ARBA00022576"/>
    </source>
</evidence>
<comment type="pathway">
    <text evidence="2">Bacterial outer membrane biogenesis; LPS O-antigen biosynthesis.</text>
</comment>
<name>A0A8D5FG15_9BACT</name>
<keyword evidence="4" id="KW-0808">Transferase</keyword>
<evidence type="ECO:0000313" key="11">
    <source>
        <dbReference type="EMBL" id="BCL60658.1"/>
    </source>
</evidence>
<keyword evidence="3 11" id="KW-0032">Aminotransferase</keyword>
<comment type="similarity">
    <text evidence="6 10">Belongs to the DegT/DnrJ/EryC1 family.</text>
</comment>
<comment type="cofactor">
    <cofactor evidence="1">
        <name>pyridoxal 5'-phosphate</name>
        <dbReference type="ChEBI" id="CHEBI:597326"/>
    </cofactor>
</comment>
<evidence type="ECO:0000256" key="8">
    <source>
        <dbReference type="ARBA" id="ARBA00066317"/>
    </source>
</evidence>
<dbReference type="InterPro" id="IPR026385">
    <property type="entry name" value="LegC-like"/>
</dbReference>
<dbReference type="RefSeq" id="WP_228856763.1">
    <property type="nucleotide sequence ID" value="NZ_AP024086.1"/>
</dbReference>
<dbReference type="PIRSF" id="PIRSF000390">
    <property type="entry name" value="PLP_StrS"/>
    <property type="match status" value="1"/>
</dbReference>
<accession>A0A8D5FG15</accession>
<dbReference type="Pfam" id="PF01041">
    <property type="entry name" value="DegT_DnrJ_EryC1"/>
    <property type="match status" value="1"/>
</dbReference>
<dbReference type="Proteomes" id="UP000826725">
    <property type="component" value="Chromosome"/>
</dbReference>
<dbReference type="GO" id="GO:0102933">
    <property type="term" value="F:GDP-4-dehydro-6-deoxy-D-mannose-4-aminotransferase activity"/>
    <property type="evidence" value="ECO:0007669"/>
    <property type="project" value="UniProtKB-EC"/>
</dbReference>
<keyword evidence="5 10" id="KW-0663">Pyridoxal phosphate</keyword>
<evidence type="ECO:0000256" key="6">
    <source>
        <dbReference type="ARBA" id="ARBA00037999"/>
    </source>
</evidence>
<dbReference type="EC" id="2.6.1.102" evidence="8"/>
<dbReference type="EMBL" id="AP024086">
    <property type="protein sequence ID" value="BCL60658.1"/>
    <property type="molecule type" value="Genomic_DNA"/>
</dbReference>
<dbReference type="AlphaFoldDB" id="A0A8D5FG15"/>
<dbReference type="GO" id="GO:0000271">
    <property type="term" value="P:polysaccharide biosynthetic process"/>
    <property type="evidence" value="ECO:0007669"/>
    <property type="project" value="TreeGrafter"/>
</dbReference>
<dbReference type="GO" id="GO:0030170">
    <property type="term" value="F:pyridoxal phosphate binding"/>
    <property type="evidence" value="ECO:0007669"/>
    <property type="project" value="TreeGrafter"/>
</dbReference>
<evidence type="ECO:0000256" key="7">
    <source>
        <dbReference type="ARBA" id="ARBA00051587"/>
    </source>
</evidence>
<reference evidence="11" key="1">
    <citation type="submission" date="2020-09" db="EMBL/GenBank/DDBJ databases">
        <title>Desulfogranum mesoprofundum gen. nov., sp. nov., a novel mesophilic, sulfate-reducing chemolithoautotroph isolated from a deep-sea hydrothermal vent chimney in the Suiyo Seamount.</title>
        <authorList>
            <person name="Hashimoto Y."/>
            <person name="Nakagawa S."/>
        </authorList>
    </citation>
    <scope>NUCLEOTIDE SEQUENCE</scope>
    <source>
        <strain evidence="11">KT2</strain>
    </source>
</reference>
<gene>
    <name evidence="11" type="ORF">DGMP_13510</name>
</gene>
<dbReference type="FunFam" id="3.40.640.10:FF:000090">
    <property type="entry name" value="Pyridoxal phosphate-dependent aminotransferase"/>
    <property type="match status" value="1"/>
</dbReference>
<dbReference type="KEGG" id="dbk:DGMP_13510"/>
<evidence type="ECO:0000256" key="9">
    <source>
        <dbReference type="ARBA" id="ARBA00074221"/>
    </source>
</evidence>
<proteinExistence type="inferred from homology"/>
<evidence type="ECO:0000256" key="10">
    <source>
        <dbReference type="RuleBase" id="RU004508"/>
    </source>
</evidence>
<comment type="catalytic activity">
    <reaction evidence="7">
        <text>GDP-alpha-D-perosamine + 2-oxoglutarate = GDP-4-dehydro-alpha-D-rhamnose + L-glutamate</text>
        <dbReference type="Rhea" id="RHEA:36779"/>
        <dbReference type="ChEBI" id="CHEBI:16810"/>
        <dbReference type="ChEBI" id="CHEBI:29985"/>
        <dbReference type="ChEBI" id="CHEBI:57964"/>
        <dbReference type="ChEBI" id="CHEBI:73996"/>
        <dbReference type="EC" id="2.6.1.102"/>
    </reaction>
</comment>
<dbReference type="NCBIfam" id="TIGR04181">
    <property type="entry name" value="NHT_00031"/>
    <property type="match status" value="1"/>
</dbReference>
<evidence type="ECO:0000256" key="5">
    <source>
        <dbReference type="ARBA" id="ARBA00022898"/>
    </source>
</evidence>
<organism evidence="11 12">
    <name type="scientific">Desulfomarina profundi</name>
    <dbReference type="NCBI Taxonomy" id="2772557"/>
    <lineage>
        <taxon>Bacteria</taxon>
        <taxon>Pseudomonadati</taxon>
        <taxon>Thermodesulfobacteriota</taxon>
        <taxon>Desulfobulbia</taxon>
        <taxon>Desulfobulbales</taxon>
        <taxon>Desulfobulbaceae</taxon>
        <taxon>Desulfomarina</taxon>
    </lineage>
</organism>
<evidence type="ECO:0000256" key="2">
    <source>
        <dbReference type="ARBA" id="ARBA00005125"/>
    </source>
</evidence>
<protein>
    <recommendedName>
        <fullName evidence="9">GDP-perosamine synthase</fullName>
        <ecNumber evidence="8">2.6.1.102</ecNumber>
    </recommendedName>
</protein>
<sequence>MFKSFVDCVRDIYRCDAFIPLHEPRFTGREKEYVMETINSTFVSSVGSFVEKFERLVADYTGCRYAVATVNGTAALHMSLLLADVGQNDEVITQSLTFAATCAAIRYCGANPVFVDVDRTSLGLSPESLLEFLHENTEKDRRGLCRNRQSGKIIRACVPMHTFGHPARLTEIAEICSEYNLVLIEDAAESLGSMYKNRHTGRFGKMSVFSFNGNKIITTGGGGMIVTDDESLAVRAKHLTTTAKKKHPWLYEHDEVGFNYRMPNLNAALGCAQMEQLKNFVIRKRELASEYTTWAGQQRVELVTEPVDAYSNYWLNALLLKDRNERDSFLEFTNGNGVMTRPVWKPLHTLPMYKRDFSRNLQNTNWLAERLVNIPSSVVLNDE</sequence>
<dbReference type="CDD" id="cd00616">
    <property type="entry name" value="AHBA_syn"/>
    <property type="match status" value="1"/>
</dbReference>
<evidence type="ECO:0000313" key="12">
    <source>
        <dbReference type="Proteomes" id="UP000826725"/>
    </source>
</evidence>